<dbReference type="PIRSF" id="PIRSF036458">
    <property type="entry name" value="Butyrate_kin"/>
    <property type="match status" value="1"/>
</dbReference>
<dbReference type="GO" id="GO:0006083">
    <property type="term" value="P:acetate metabolic process"/>
    <property type="evidence" value="ECO:0007669"/>
    <property type="project" value="TreeGrafter"/>
</dbReference>
<keyword evidence="4 9" id="KW-0808">Transferase</keyword>
<evidence type="ECO:0000256" key="10">
    <source>
        <dbReference type="RuleBase" id="RU003835"/>
    </source>
</evidence>
<dbReference type="PROSITE" id="PS01075">
    <property type="entry name" value="ACETATE_KINASE_1"/>
    <property type="match status" value="1"/>
</dbReference>
<evidence type="ECO:0000256" key="4">
    <source>
        <dbReference type="ARBA" id="ARBA00022679"/>
    </source>
</evidence>
<accession>A0A7G6E754</accession>
<dbReference type="InterPro" id="IPR000890">
    <property type="entry name" value="Aliphatic_acid_kin_short-chain"/>
</dbReference>
<dbReference type="KEGG" id="tfr:BR63_17580"/>
<gene>
    <name evidence="9 11" type="primary">buk</name>
    <name evidence="11" type="ORF">BR63_17580</name>
</gene>
<proteinExistence type="inferred from homology"/>
<dbReference type="Gene3D" id="3.30.420.40">
    <property type="match status" value="2"/>
</dbReference>
<dbReference type="GO" id="GO:0005524">
    <property type="term" value="F:ATP binding"/>
    <property type="evidence" value="ECO:0007669"/>
    <property type="project" value="UniProtKB-KW"/>
</dbReference>
<dbReference type="CDD" id="cd24011">
    <property type="entry name" value="ASKHA_NBD_BK"/>
    <property type="match status" value="1"/>
</dbReference>
<keyword evidence="7 9" id="KW-0067">ATP-binding</keyword>
<evidence type="ECO:0000256" key="5">
    <source>
        <dbReference type="ARBA" id="ARBA00022741"/>
    </source>
</evidence>
<dbReference type="AlphaFoldDB" id="A0A7G6E754"/>
<dbReference type="NCBIfam" id="NF002834">
    <property type="entry name" value="PRK03011.1-5"/>
    <property type="match status" value="1"/>
</dbReference>
<dbReference type="EMBL" id="CP045798">
    <property type="protein sequence ID" value="QNB47908.1"/>
    <property type="molecule type" value="Genomic_DNA"/>
</dbReference>
<dbReference type="GO" id="GO:0008776">
    <property type="term" value="F:acetate kinase activity"/>
    <property type="evidence" value="ECO:0007669"/>
    <property type="project" value="TreeGrafter"/>
</dbReference>
<keyword evidence="6 9" id="KW-0418">Kinase</keyword>
<dbReference type="EC" id="2.7.2.7" evidence="9"/>
<dbReference type="HAMAP" id="MF_00542">
    <property type="entry name" value="Butyrate_kinase"/>
    <property type="match status" value="1"/>
</dbReference>
<dbReference type="InterPro" id="IPR043129">
    <property type="entry name" value="ATPase_NBD"/>
</dbReference>
<keyword evidence="12" id="KW-1185">Reference proteome</keyword>
<protein>
    <recommendedName>
        <fullName evidence="9">Probable butyrate kinase</fullName>
        <shortName evidence="9">BK</shortName>
        <ecNumber evidence="9">2.7.2.7</ecNumber>
    </recommendedName>
    <alternativeName>
        <fullName evidence="9">Branched-chain carboxylic acid kinase</fullName>
    </alternativeName>
</protein>
<dbReference type="NCBIfam" id="TIGR02707">
    <property type="entry name" value="butyr_kinase"/>
    <property type="match status" value="1"/>
</dbReference>
<evidence type="ECO:0000256" key="3">
    <source>
        <dbReference type="ARBA" id="ARBA00022490"/>
    </source>
</evidence>
<evidence type="ECO:0000256" key="2">
    <source>
        <dbReference type="ARBA" id="ARBA00008748"/>
    </source>
</evidence>
<sequence>MENYKILAINPGSTSTKIAVFVNENLDFEKTLRHSTEELEKFPRVADQFLFRMEVITSSLEEAQIPLGSLQAVVGRGGLLKPISGGTYLVNEAMCHDLKHAKKEHASNLGALIAREIGERFGIPAFIVDPVVVDEMEPLARVSGMKGVERKSLFHALNQKAIARKAAEALNKKYEECNLIVAHMGGGVSVGAHEKGRVIDVNNALDGDGPFSPERSGGVPVGSIVEMCFEKGLSRNEVYKCIVGRGGLVGYLGTNDARVVEEMIKQGNEEARLVYEAMAYQVAKEIGSCAAVLKGKVEAIALTGGLAYSQMLTNWIKERVEFIAPVMIFPGEGEMEALAGGALRVLQGTEVYKEYL</sequence>
<dbReference type="Proteomes" id="UP000515847">
    <property type="component" value="Chromosome"/>
</dbReference>
<name>A0A7G6E754_THEFR</name>
<comment type="catalytic activity">
    <reaction evidence="8 9">
        <text>butanoate + ATP = butanoyl phosphate + ADP</text>
        <dbReference type="Rhea" id="RHEA:13585"/>
        <dbReference type="ChEBI" id="CHEBI:17968"/>
        <dbReference type="ChEBI" id="CHEBI:30616"/>
        <dbReference type="ChEBI" id="CHEBI:58079"/>
        <dbReference type="ChEBI" id="CHEBI:456216"/>
        <dbReference type="EC" id="2.7.2.7"/>
    </reaction>
</comment>
<evidence type="ECO:0000256" key="8">
    <source>
        <dbReference type="ARBA" id="ARBA00048596"/>
    </source>
</evidence>
<evidence type="ECO:0000256" key="6">
    <source>
        <dbReference type="ARBA" id="ARBA00022777"/>
    </source>
</evidence>
<keyword evidence="5 9" id="KW-0547">Nucleotide-binding</keyword>
<dbReference type="PROSITE" id="PS01076">
    <property type="entry name" value="ACETATE_KINASE_2"/>
    <property type="match status" value="1"/>
</dbReference>
<reference evidence="11 12" key="1">
    <citation type="journal article" date="2019" name="Front. Microbiol.">
        <title>Thermoanaerosceptrum fracticalcis gen. nov. sp. nov., a Novel Fumarate-Fermenting Microorganism From a Deep Fractured Carbonate Aquifer of the US Great Basin.</title>
        <authorList>
            <person name="Hamilton-Brehm S.D."/>
            <person name="Stewart L.E."/>
            <person name="Zavarin M."/>
            <person name="Caldwell M."/>
            <person name="Lawson P.A."/>
            <person name="Onstott T.C."/>
            <person name="Grzymski J."/>
            <person name="Neveux I."/>
            <person name="Lollar B.S."/>
            <person name="Russell C.E."/>
            <person name="Moser D.P."/>
        </authorList>
    </citation>
    <scope>NUCLEOTIDE SEQUENCE [LARGE SCALE GENOMIC DNA]</scope>
    <source>
        <strain evidence="11 12">DRI-13</strain>
    </source>
</reference>
<evidence type="ECO:0000256" key="9">
    <source>
        <dbReference type="HAMAP-Rule" id="MF_00542"/>
    </source>
</evidence>
<dbReference type="PANTHER" id="PTHR21060">
    <property type="entry name" value="ACETATE KINASE"/>
    <property type="match status" value="1"/>
</dbReference>
<evidence type="ECO:0000313" key="11">
    <source>
        <dbReference type="EMBL" id="QNB47908.1"/>
    </source>
</evidence>
<dbReference type="Pfam" id="PF00871">
    <property type="entry name" value="Acetate_kinase"/>
    <property type="match status" value="1"/>
</dbReference>
<comment type="subcellular location">
    <subcellularLocation>
        <location evidence="1 9">Cytoplasm</location>
    </subcellularLocation>
</comment>
<dbReference type="OrthoDB" id="9771859at2"/>
<dbReference type="PANTHER" id="PTHR21060:SF3">
    <property type="entry name" value="BUTYRATE KINASE 2-RELATED"/>
    <property type="match status" value="1"/>
</dbReference>
<evidence type="ECO:0000256" key="1">
    <source>
        <dbReference type="ARBA" id="ARBA00004496"/>
    </source>
</evidence>
<evidence type="ECO:0000313" key="12">
    <source>
        <dbReference type="Proteomes" id="UP000515847"/>
    </source>
</evidence>
<dbReference type="GO" id="GO:0047761">
    <property type="term" value="F:butyrate kinase activity"/>
    <property type="evidence" value="ECO:0007669"/>
    <property type="project" value="UniProtKB-UniRule"/>
</dbReference>
<evidence type="ECO:0000256" key="7">
    <source>
        <dbReference type="ARBA" id="ARBA00022840"/>
    </source>
</evidence>
<dbReference type="InterPro" id="IPR011245">
    <property type="entry name" value="Butyrate_kin"/>
</dbReference>
<dbReference type="GO" id="GO:0005737">
    <property type="term" value="C:cytoplasm"/>
    <property type="evidence" value="ECO:0007669"/>
    <property type="project" value="UniProtKB-SubCell"/>
</dbReference>
<organism evidence="11 12">
    <name type="scientific">Thermanaerosceptrum fracticalcis</name>
    <dbReference type="NCBI Taxonomy" id="1712410"/>
    <lineage>
        <taxon>Bacteria</taxon>
        <taxon>Bacillati</taxon>
        <taxon>Bacillota</taxon>
        <taxon>Clostridia</taxon>
        <taxon>Eubacteriales</taxon>
        <taxon>Peptococcaceae</taxon>
        <taxon>Thermanaerosceptrum</taxon>
    </lineage>
</organism>
<dbReference type="InterPro" id="IPR023865">
    <property type="entry name" value="Aliphatic_acid_kinase_CS"/>
</dbReference>
<dbReference type="PRINTS" id="PR00471">
    <property type="entry name" value="ACETATEKNASE"/>
</dbReference>
<comment type="similarity">
    <text evidence="2 9 10">Belongs to the acetokinase family.</text>
</comment>
<dbReference type="SUPFAM" id="SSF53067">
    <property type="entry name" value="Actin-like ATPase domain"/>
    <property type="match status" value="2"/>
</dbReference>
<dbReference type="RefSeq" id="WP_034421199.1">
    <property type="nucleotide sequence ID" value="NZ_CP045798.1"/>
</dbReference>
<keyword evidence="3 9" id="KW-0963">Cytoplasm</keyword>